<evidence type="ECO:0000256" key="8">
    <source>
        <dbReference type="SAM" id="MobiDB-lite"/>
    </source>
</evidence>
<comment type="function">
    <text evidence="7">Binds to the 23S rRNA.</text>
</comment>
<dbReference type="Gene3D" id="3.40.5.10">
    <property type="entry name" value="Ribosomal protein L9, N-terminal domain"/>
    <property type="match status" value="1"/>
</dbReference>
<dbReference type="Pfam" id="PF03948">
    <property type="entry name" value="Ribosomal_L9_C"/>
    <property type="match status" value="1"/>
</dbReference>
<evidence type="ECO:0000256" key="3">
    <source>
        <dbReference type="ARBA" id="ARBA00022884"/>
    </source>
</evidence>
<feature type="domain" description="Ribosomal protein L9" evidence="9">
    <location>
        <begin position="13"/>
        <end position="40"/>
    </location>
</feature>
<gene>
    <name evidence="7" type="primary">rplI</name>
    <name evidence="10" type="ORF">SAMN05660653_03000</name>
</gene>
<dbReference type="InterPro" id="IPR036935">
    <property type="entry name" value="Ribosomal_bL9_N_sf"/>
</dbReference>
<evidence type="ECO:0000313" key="10">
    <source>
        <dbReference type="EMBL" id="SDB59062.1"/>
    </source>
</evidence>
<dbReference type="NCBIfam" id="TIGR00158">
    <property type="entry name" value="L9"/>
    <property type="match status" value="1"/>
</dbReference>
<dbReference type="PANTHER" id="PTHR21368">
    <property type="entry name" value="50S RIBOSOMAL PROTEIN L9"/>
    <property type="match status" value="1"/>
</dbReference>
<dbReference type="Pfam" id="PF01281">
    <property type="entry name" value="Ribosomal_L9_N"/>
    <property type="match status" value="1"/>
</dbReference>
<dbReference type="InterPro" id="IPR000244">
    <property type="entry name" value="Ribosomal_bL9"/>
</dbReference>
<reference evidence="10 11" key="1">
    <citation type="submission" date="2016-10" db="EMBL/GenBank/DDBJ databases">
        <authorList>
            <person name="de Groot N.N."/>
        </authorList>
    </citation>
    <scope>NUCLEOTIDE SEQUENCE [LARGE SCALE GENOMIC DNA]</scope>
    <source>
        <strain evidence="10 11">ASO4-2</strain>
    </source>
</reference>
<evidence type="ECO:0000256" key="2">
    <source>
        <dbReference type="ARBA" id="ARBA00022730"/>
    </source>
</evidence>
<dbReference type="InterPro" id="IPR009027">
    <property type="entry name" value="Ribosomal_bL9/RNase_H1_N"/>
</dbReference>
<keyword evidence="5 7" id="KW-0687">Ribonucleoprotein</keyword>
<proteinExistence type="inferred from homology"/>
<dbReference type="SUPFAM" id="SSF55653">
    <property type="entry name" value="Ribosomal protein L9 C-domain"/>
    <property type="match status" value="1"/>
</dbReference>
<dbReference type="GO" id="GO:0006412">
    <property type="term" value="P:translation"/>
    <property type="evidence" value="ECO:0007669"/>
    <property type="project" value="UniProtKB-UniRule"/>
</dbReference>
<dbReference type="InterPro" id="IPR020594">
    <property type="entry name" value="Ribosomal_bL9_bac/chp"/>
</dbReference>
<dbReference type="Gene3D" id="3.10.430.100">
    <property type="entry name" value="Ribosomal protein L9, C-terminal domain"/>
    <property type="match status" value="1"/>
</dbReference>
<evidence type="ECO:0000256" key="7">
    <source>
        <dbReference type="HAMAP-Rule" id="MF_00503"/>
    </source>
</evidence>
<comment type="similarity">
    <text evidence="1 7">Belongs to the bacterial ribosomal protein bL9 family.</text>
</comment>
<keyword evidence="3 7" id="KW-0694">RNA-binding</keyword>
<organism evidence="10 11">
    <name type="scientific">Desulfonatronum thiosulfatophilum</name>
    <dbReference type="NCBI Taxonomy" id="617002"/>
    <lineage>
        <taxon>Bacteria</taxon>
        <taxon>Pseudomonadati</taxon>
        <taxon>Thermodesulfobacteriota</taxon>
        <taxon>Desulfovibrionia</taxon>
        <taxon>Desulfovibrionales</taxon>
        <taxon>Desulfonatronaceae</taxon>
        <taxon>Desulfonatronum</taxon>
    </lineage>
</organism>
<dbReference type="GO" id="GO:0019843">
    <property type="term" value="F:rRNA binding"/>
    <property type="evidence" value="ECO:0007669"/>
    <property type="project" value="UniProtKB-UniRule"/>
</dbReference>
<dbReference type="SUPFAM" id="SSF55658">
    <property type="entry name" value="L9 N-domain-like"/>
    <property type="match status" value="1"/>
</dbReference>
<dbReference type="InterPro" id="IPR036791">
    <property type="entry name" value="Ribosomal_bL9_C_sf"/>
</dbReference>
<keyword evidence="2 7" id="KW-0699">rRNA-binding</keyword>
<accession>A0A1G6EP64</accession>
<name>A0A1G6EP64_9BACT</name>
<evidence type="ECO:0000256" key="4">
    <source>
        <dbReference type="ARBA" id="ARBA00022980"/>
    </source>
</evidence>
<dbReference type="STRING" id="617002.SAMN05660653_03000"/>
<dbReference type="FunFam" id="3.40.5.10:FF:000003">
    <property type="entry name" value="50S ribosomal protein L9"/>
    <property type="match status" value="1"/>
</dbReference>
<dbReference type="PROSITE" id="PS00651">
    <property type="entry name" value="RIBOSOMAL_L9"/>
    <property type="match status" value="1"/>
</dbReference>
<dbReference type="EMBL" id="FMXO01000020">
    <property type="protein sequence ID" value="SDB59062.1"/>
    <property type="molecule type" value="Genomic_DNA"/>
</dbReference>
<dbReference type="InterPro" id="IPR020069">
    <property type="entry name" value="Ribosomal_bL9_C"/>
</dbReference>
<protein>
    <recommendedName>
        <fullName evidence="6 7">Large ribosomal subunit protein bL9</fullName>
    </recommendedName>
</protein>
<evidence type="ECO:0000259" key="9">
    <source>
        <dbReference type="PROSITE" id="PS00651"/>
    </source>
</evidence>
<keyword evidence="4 7" id="KW-0689">Ribosomal protein</keyword>
<dbReference type="OrthoDB" id="9788336at2"/>
<dbReference type="RefSeq" id="WP_092123521.1">
    <property type="nucleotide sequence ID" value="NZ_FMXO01000020.1"/>
</dbReference>
<evidence type="ECO:0000256" key="5">
    <source>
        <dbReference type="ARBA" id="ARBA00023274"/>
    </source>
</evidence>
<dbReference type="InterPro" id="IPR020070">
    <property type="entry name" value="Ribosomal_bL9_N"/>
</dbReference>
<dbReference type="HAMAP" id="MF_00503">
    <property type="entry name" value="Ribosomal_bL9"/>
    <property type="match status" value="1"/>
</dbReference>
<evidence type="ECO:0000256" key="6">
    <source>
        <dbReference type="ARBA" id="ARBA00035292"/>
    </source>
</evidence>
<dbReference type="GO" id="GO:0005840">
    <property type="term" value="C:ribosome"/>
    <property type="evidence" value="ECO:0007669"/>
    <property type="project" value="UniProtKB-KW"/>
</dbReference>
<evidence type="ECO:0000313" key="11">
    <source>
        <dbReference type="Proteomes" id="UP000198771"/>
    </source>
</evidence>
<dbReference type="GO" id="GO:0003735">
    <property type="term" value="F:structural constituent of ribosome"/>
    <property type="evidence" value="ECO:0007669"/>
    <property type="project" value="InterPro"/>
</dbReference>
<evidence type="ECO:0000256" key="1">
    <source>
        <dbReference type="ARBA" id="ARBA00010605"/>
    </source>
</evidence>
<dbReference type="GO" id="GO:1990904">
    <property type="term" value="C:ribonucleoprotein complex"/>
    <property type="evidence" value="ECO:0007669"/>
    <property type="project" value="UniProtKB-KW"/>
</dbReference>
<keyword evidence="11" id="KW-1185">Reference proteome</keyword>
<feature type="region of interest" description="Disordered" evidence="8">
    <location>
        <begin position="150"/>
        <end position="179"/>
    </location>
</feature>
<dbReference type="Proteomes" id="UP000198771">
    <property type="component" value="Unassembled WGS sequence"/>
</dbReference>
<sequence>MEVILRTNLDNLGSLGQIVNVKPGYGRNYLIPQGLAMLATPGNKKRFEQERRKLQEKADAIRFSAQELADKISAVSLRIPVRVGEGDRLYGSVTSANIADLIKKDHGLDVDKKNILLDDSLRALGEYSIEVRVHQDIRAQLQVAVVSHDAFNGNQSSPEPVTDTIDENAATAEEARSEE</sequence>
<dbReference type="AlphaFoldDB" id="A0A1G6EP64"/>